<keyword evidence="8" id="KW-0493">Microtubule</keyword>
<evidence type="ECO:0000256" key="2">
    <source>
        <dbReference type="ARBA" id="ARBA00004186"/>
    </source>
</evidence>
<keyword evidence="15" id="KW-0131">Cell cycle</keyword>
<comment type="subcellular location">
    <subcellularLocation>
        <location evidence="3">Chromosome</location>
        <location evidence="3">Centromere</location>
        <location evidence="3">Kinetochore</location>
    </subcellularLocation>
    <subcellularLocation>
        <location evidence="2">Cytoplasm</location>
        <location evidence="2">Cytoskeleton</location>
        <location evidence="2">Spindle</location>
    </subcellularLocation>
    <subcellularLocation>
        <location evidence="1">Nucleus</location>
    </subcellularLocation>
</comment>
<keyword evidence="5" id="KW-0158">Chromosome</keyword>
<evidence type="ECO:0000256" key="6">
    <source>
        <dbReference type="ARBA" id="ARBA00022490"/>
    </source>
</evidence>
<evidence type="ECO:0000256" key="19">
    <source>
        <dbReference type="SAM" id="MobiDB-lite"/>
    </source>
</evidence>
<evidence type="ECO:0000256" key="3">
    <source>
        <dbReference type="ARBA" id="ARBA00004629"/>
    </source>
</evidence>
<keyword evidence="7" id="KW-0132">Cell division</keyword>
<evidence type="ECO:0000256" key="9">
    <source>
        <dbReference type="ARBA" id="ARBA00022776"/>
    </source>
</evidence>
<dbReference type="GO" id="GO:0005874">
    <property type="term" value="C:microtubule"/>
    <property type="evidence" value="ECO:0007669"/>
    <property type="project" value="UniProtKB-KW"/>
</dbReference>
<feature type="compositionally biased region" description="Basic and acidic residues" evidence="19">
    <location>
        <begin position="183"/>
        <end position="249"/>
    </location>
</feature>
<organism evidence="20 21">
    <name type="scientific">Leucocoprinus leucothites</name>
    <dbReference type="NCBI Taxonomy" id="201217"/>
    <lineage>
        <taxon>Eukaryota</taxon>
        <taxon>Fungi</taxon>
        <taxon>Dikarya</taxon>
        <taxon>Basidiomycota</taxon>
        <taxon>Agaricomycotina</taxon>
        <taxon>Agaricomycetes</taxon>
        <taxon>Agaricomycetidae</taxon>
        <taxon>Agaricales</taxon>
        <taxon>Agaricineae</taxon>
        <taxon>Agaricaceae</taxon>
        <taxon>Leucocoprinus</taxon>
    </lineage>
</organism>
<dbReference type="EMBL" id="JAACJO010000008">
    <property type="protein sequence ID" value="KAF5355115.1"/>
    <property type="molecule type" value="Genomic_DNA"/>
</dbReference>
<evidence type="ECO:0000256" key="1">
    <source>
        <dbReference type="ARBA" id="ARBA00004123"/>
    </source>
</evidence>
<dbReference type="PANTHER" id="PTHR28216">
    <property type="entry name" value="DASH COMPLEX SUBUNIT DUO1"/>
    <property type="match status" value="1"/>
</dbReference>
<dbReference type="Proteomes" id="UP000559027">
    <property type="component" value="Unassembled WGS sequence"/>
</dbReference>
<evidence type="ECO:0000313" key="21">
    <source>
        <dbReference type="Proteomes" id="UP000559027"/>
    </source>
</evidence>
<dbReference type="AlphaFoldDB" id="A0A8H5D7R5"/>
<keyword evidence="11" id="KW-0995">Kinetochore</keyword>
<feature type="region of interest" description="Disordered" evidence="19">
    <location>
        <begin position="176"/>
        <end position="249"/>
    </location>
</feature>
<evidence type="ECO:0000256" key="5">
    <source>
        <dbReference type="ARBA" id="ARBA00022454"/>
    </source>
</evidence>
<dbReference type="OrthoDB" id="5599235at2759"/>
<keyword evidence="12" id="KW-0175">Coiled coil</keyword>
<comment type="similarity">
    <text evidence="4">Belongs to the DASH complex DUO1 family.</text>
</comment>
<evidence type="ECO:0000256" key="16">
    <source>
        <dbReference type="ARBA" id="ARBA00023328"/>
    </source>
</evidence>
<evidence type="ECO:0000256" key="13">
    <source>
        <dbReference type="ARBA" id="ARBA00023212"/>
    </source>
</evidence>
<dbReference type="GO" id="GO:0072686">
    <property type="term" value="C:mitotic spindle"/>
    <property type="evidence" value="ECO:0007669"/>
    <property type="project" value="InterPro"/>
</dbReference>
<dbReference type="InterPro" id="IPR013960">
    <property type="entry name" value="DASH_Duo1"/>
</dbReference>
<evidence type="ECO:0000256" key="14">
    <source>
        <dbReference type="ARBA" id="ARBA00023242"/>
    </source>
</evidence>
<evidence type="ECO:0000256" key="18">
    <source>
        <dbReference type="ARBA" id="ARBA00044358"/>
    </source>
</evidence>
<evidence type="ECO:0000313" key="20">
    <source>
        <dbReference type="EMBL" id="KAF5355115.1"/>
    </source>
</evidence>
<feature type="compositionally biased region" description="Basic and acidic residues" evidence="19">
    <location>
        <begin position="94"/>
        <end position="104"/>
    </location>
</feature>
<accession>A0A8H5D7R5</accession>
<dbReference type="PANTHER" id="PTHR28216:SF1">
    <property type="entry name" value="DASH COMPLEX SUBUNIT DUO1"/>
    <property type="match status" value="1"/>
</dbReference>
<reference evidence="20 21" key="1">
    <citation type="journal article" date="2020" name="ISME J.">
        <title>Uncovering the hidden diversity of litter-decomposition mechanisms in mushroom-forming fungi.</title>
        <authorList>
            <person name="Floudas D."/>
            <person name="Bentzer J."/>
            <person name="Ahren D."/>
            <person name="Johansson T."/>
            <person name="Persson P."/>
            <person name="Tunlid A."/>
        </authorList>
    </citation>
    <scope>NUCLEOTIDE SEQUENCE [LARGE SCALE GENOMIC DNA]</scope>
    <source>
        <strain evidence="20 21">CBS 146.42</strain>
    </source>
</reference>
<feature type="region of interest" description="Disordered" evidence="19">
    <location>
        <begin position="21"/>
        <end position="44"/>
    </location>
</feature>
<keyword evidence="9" id="KW-0498">Mitosis</keyword>
<gene>
    <name evidence="20" type="ORF">D9756_005318</name>
</gene>
<evidence type="ECO:0000256" key="17">
    <source>
        <dbReference type="ARBA" id="ARBA00044152"/>
    </source>
</evidence>
<evidence type="ECO:0000256" key="7">
    <source>
        <dbReference type="ARBA" id="ARBA00022618"/>
    </source>
</evidence>
<keyword evidence="14" id="KW-0539">Nucleus</keyword>
<evidence type="ECO:0000256" key="10">
    <source>
        <dbReference type="ARBA" id="ARBA00022829"/>
    </source>
</evidence>
<proteinExistence type="inferred from homology"/>
<dbReference type="Pfam" id="PF08651">
    <property type="entry name" value="DASH_Duo1"/>
    <property type="match status" value="1"/>
</dbReference>
<dbReference type="GO" id="GO:0007059">
    <property type="term" value="P:chromosome segregation"/>
    <property type="evidence" value="ECO:0007669"/>
    <property type="project" value="UniProtKB-KW"/>
</dbReference>
<evidence type="ECO:0000256" key="8">
    <source>
        <dbReference type="ARBA" id="ARBA00022701"/>
    </source>
</evidence>
<comment type="caution">
    <text evidence="20">The sequence shown here is derived from an EMBL/GenBank/DDBJ whole genome shotgun (WGS) entry which is preliminary data.</text>
</comment>
<keyword evidence="6" id="KW-0963">Cytoplasm</keyword>
<evidence type="ECO:0000256" key="12">
    <source>
        <dbReference type="ARBA" id="ARBA00023054"/>
    </source>
</evidence>
<evidence type="ECO:0000256" key="15">
    <source>
        <dbReference type="ARBA" id="ARBA00023306"/>
    </source>
</evidence>
<name>A0A8H5D7R5_9AGAR</name>
<protein>
    <recommendedName>
        <fullName evidence="17">DASH complex subunit DUO1</fullName>
    </recommendedName>
    <alternativeName>
        <fullName evidence="18">Outer kinetochore protein DUO1</fullName>
    </alternativeName>
</protein>
<keyword evidence="21" id="KW-1185">Reference proteome</keyword>
<evidence type="ECO:0000256" key="11">
    <source>
        <dbReference type="ARBA" id="ARBA00022838"/>
    </source>
</evidence>
<dbReference type="GO" id="GO:0042729">
    <property type="term" value="C:DASH complex"/>
    <property type="evidence" value="ECO:0007669"/>
    <property type="project" value="InterPro"/>
</dbReference>
<dbReference type="GO" id="GO:0000278">
    <property type="term" value="P:mitotic cell cycle"/>
    <property type="evidence" value="ECO:0007669"/>
    <property type="project" value="InterPro"/>
</dbReference>
<keyword evidence="16" id="KW-0137">Centromere</keyword>
<feature type="region of interest" description="Disordered" evidence="19">
    <location>
        <begin position="56"/>
        <end position="104"/>
    </location>
</feature>
<keyword evidence="10" id="KW-0159">Chromosome partition</keyword>
<dbReference type="GO" id="GO:0051301">
    <property type="term" value="P:cell division"/>
    <property type="evidence" value="ECO:0007669"/>
    <property type="project" value="UniProtKB-KW"/>
</dbReference>
<evidence type="ECO:0000256" key="4">
    <source>
        <dbReference type="ARBA" id="ARBA00005366"/>
    </source>
</evidence>
<sequence>MYNPDESDLTFSADGSRLLSESSLMASESNSSHAGSAHEDLSLSDLSVRDRDGIMSKPFSLLSRPEPSTPPSQTGELGEDLTVRDHEDEEEDQETRSRQSAKAREEKLLSDIFILKKLNASFSAFNEALDATGNINDKIAKQLAQTDSLLNKYVEILYKSEDVSRLIFDEDWGGAEADEEQLERERQEAIERARKEEEERRLAIQREKERQEREERERKEKEEKERQEQEKRERLAARGGSREYPEGEL</sequence>
<keyword evidence="13" id="KW-0206">Cytoskeleton</keyword>
<feature type="compositionally biased region" description="Low complexity" evidence="19">
    <location>
        <begin position="21"/>
        <end position="32"/>
    </location>
</feature>